<organism evidence="1 2">
    <name type="scientific">Tychonema bourrellyi FEM_GT703</name>
    <dbReference type="NCBI Taxonomy" id="2040638"/>
    <lineage>
        <taxon>Bacteria</taxon>
        <taxon>Bacillati</taxon>
        <taxon>Cyanobacteriota</taxon>
        <taxon>Cyanophyceae</taxon>
        <taxon>Oscillatoriophycideae</taxon>
        <taxon>Oscillatoriales</taxon>
        <taxon>Microcoleaceae</taxon>
        <taxon>Tychonema</taxon>
    </lineage>
</organism>
<dbReference type="Proteomes" id="UP000226442">
    <property type="component" value="Unassembled WGS sequence"/>
</dbReference>
<keyword evidence="2" id="KW-1185">Reference proteome</keyword>
<dbReference type="OrthoDB" id="464679at2"/>
<accession>A0A2G4EZ06</accession>
<reference evidence="1" key="1">
    <citation type="submission" date="2017-10" db="EMBL/GenBank/DDBJ databases">
        <title>Draft genome sequence of the planktic cyanobacteria Tychonema bourrellyi isolated from alpine lentic freshwater.</title>
        <authorList>
            <person name="Tett A."/>
            <person name="Armanini F."/>
            <person name="Asnicar F."/>
            <person name="Boscaini A."/>
            <person name="Pasolli E."/>
            <person name="Zolfo M."/>
            <person name="Donati C."/>
            <person name="Salmaso N."/>
            <person name="Segata N."/>
        </authorList>
    </citation>
    <scope>NUCLEOTIDE SEQUENCE</scope>
    <source>
        <strain evidence="1">FEM_GT703</strain>
    </source>
</reference>
<name>A0A2G4EZ06_9CYAN</name>
<dbReference type="EMBL" id="NXIB02000079">
    <property type="protein sequence ID" value="PHX54754.1"/>
    <property type="molecule type" value="Genomic_DNA"/>
</dbReference>
<dbReference type="AlphaFoldDB" id="A0A2G4EZ06"/>
<evidence type="ECO:0000313" key="2">
    <source>
        <dbReference type="Proteomes" id="UP000226442"/>
    </source>
</evidence>
<evidence type="ECO:0000313" key="1">
    <source>
        <dbReference type="EMBL" id="PHX54754.1"/>
    </source>
</evidence>
<sequence>MDIESTKVTPEEIAKFRTELASYPSAIAALDVIEEECEGYLEDAIPLLLMRETSTEADRSLGDLLEKCRKFICQEEVREALESGMIAPAIEPISMGAGIPPGVATAVGICAFKLGMKKVCADCTD</sequence>
<protein>
    <submittedName>
        <fullName evidence="1">Uncharacterized protein</fullName>
    </submittedName>
</protein>
<proteinExistence type="predicted"/>
<comment type="caution">
    <text evidence="1">The sequence shown here is derived from an EMBL/GenBank/DDBJ whole genome shotgun (WGS) entry which is preliminary data.</text>
</comment>
<gene>
    <name evidence="1" type="ORF">CP500_014320</name>
</gene>
<dbReference type="RefSeq" id="WP_096828879.1">
    <property type="nucleotide sequence ID" value="NZ_NXIB02000079.1"/>
</dbReference>